<evidence type="ECO:0000256" key="6">
    <source>
        <dbReference type="ARBA" id="ARBA00022927"/>
    </source>
</evidence>
<dbReference type="GO" id="GO:0005643">
    <property type="term" value="C:nuclear pore"/>
    <property type="evidence" value="ECO:0007669"/>
    <property type="project" value="TreeGrafter"/>
</dbReference>
<comment type="subcellular location">
    <subcellularLocation>
        <location evidence="2">Cytoplasm</location>
    </subcellularLocation>
    <subcellularLocation>
        <location evidence="1">Nucleus</location>
    </subcellularLocation>
</comment>
<dbReference type="GO" id="GO:0006611">
    <property type="term" value="P:protein export from nucleus"/>
    <property type="evidence" value="ECO:0007669"/>
    <property type="project" value="TreeGrafter"/>
</dbReference>
<comment type="similarity">
    <text evidence="3">Belongs to the exportin family.</text>
</comment>
<reference evidence="8 9" key="1">
    <citation type="submission" date="2011-07" db="EMBL/GenBank/DDBJ databases">
        <authorList>
            <person name="Coyne R."/>
            <person name="Brami D."/>
            <person name="Johnson J."/>
            <person name="Hostetler J."/>
            <person name="Hannick L."/>
            <person name="Clark T."/>
            <person name="Cassidy-Hanley D."/>
            <person name="Inman J."/>
        </authorList>
    </citation>
    <scope>NUCLEOTIDE SEQUENCE [LARGE SCALE GENOMIC DNA]</scope>
    <source>
        <strain evidence="8 9">G5</strain>
    </source>
</reference>
<keyword evidence="5" id="KW-0963">Cytoplasm</keyword>
<dbReference type="InterPro" id="IPR044189">
    <property type="entry name" value="XPO4/7-like"/>
</dbReference>
<dbReference type="OrthoDB" id="289761at2759"/>
<protein>
    <submittedName>
        <fullName evidence="8">Uncharacterized protein</fullName>
    </submittedName>
</protein>
<evidence type="ECO:0000256" key="4">
    <source>
        <dbReference type="ARBA" id="ARBA00022448"/>
    </source>
</evidence>
<dbReference type="GO" id="GO:0005049">
    <property type="term" value="F:nuclear export signal receptor activity"/>
    <property type="evidence" value="ECO:0007669"/>
    <property type="project" value="InterPro"/>
</dbReference>
<dbReference type="PANTHER" id="PTHR12596">
    <property type="entry name" value="EXPORTIN 4,7-RELATED"/>
    <property type="match status" value="1"/>
</dbReference>
<organism evidence="8 9">
    <name type="scientific">Ichthyophthirius multifiliis</name>
    <name type="common">White spot disease agent</name>
    <name type="synonym">Ich</name>
    <dbReference type="NCBI Taxonomy" id="5932"/>
    <lineage>
        <taxon>Eukaryota</taxon>
        <taxon>Sar</taxon>
        <taxon>Alveolata</taxon>
        <taxon>Ciliophora</taxon>
        <taxon>Intramacronucleata</taxon>
        <taxon>Oligohymenophorea</taxon>
        <taxon>Hymenostomatida</taxon>
        <taxon>Ophryoglenina</taxon>
        <taxon>Ichthyophthirius</taxon>
    </lineage>
</organism>
<evidence type="ECO:0000256" key="2">
    <source>
        <dbReference type="ARBA" id="ARBA00004496"/>
    </source>
</evidence>
<sequence length="213" mass="25322">MIEIIQNLVELNPSKELLGIQIFDYIIQNISNYAVSVGYIMYRRIMLSFQSSGLSPIALFAYQKLHIIMQQIQNKQNITNDQFNLFKEYINLFYSILSFNYNISYYDFETDQDYQDNQLITFPEQIVKIIVDFKFLESFYVLTNQFIQNNSEISVNMLKCLCKIISCRITHAEFENKEVKYAFINYGCQGILMKKSYLKYLAYGKKLLRYPKM</sequence>
<evidence type="ECO:0000256" key="3">
    <source>
        <dbReference type="ARBA" id="ARBA00009466"/>
    </source>
</evidence>
<dbReference type="Proteomes" id="UP000008983">
    <property type="component" value="Unassembled WGS sequence"/>
</dbReference>
<dbReference type="AlphaFoldDB" id="G0R608"/>
<proteinExistence type="inferred from homology"/>
<gene>
    <name evidence="8" type="ORF">IMG5_201910</name>
</gene>
<keyword evidence="7" id="KW-0539">Nucleus</keyword>
<dbReference type="RefSeq" id="XP_004023958.1">
    <property type="nucleotide sequence ID" value="XM_004023909.1"/>
</dbReference>
<dbReference type="InParanoid" id="G0R608"/>
<dbReference type="PANTHER" id="PTHR12596:SF2">
    <property type="entry name" value="EXPORTIN-7 ISOFORM X1"/>
    <property type="match status" value="1"/>
</dbReference>
<dbReference type="GeneID" id="14903143"/>
<name>G0R608_ICHMU</name>
<keyword evidence="6" id="KW-0653">Protein transport</keyword>
<evidence type="ECO:0000256" key="1">
    <source>
        <dbReference type="ARBA" id="ARBA00004123"/>
    </source>
</evidence>
<evidence type="ECO:0000256" key="5">
    <source>
        <dbReference type="ARBA" id="ARBA00022490"/>
    </source>
</evidence>
<accession>G0R608</accession>
<keyword evidence="4" id="KW-0813">Transport</keyword>
<evidence type="ECO:0000256" key="7">
    <source>
        <dbReference type="ARBA" id="ARBA00023242"/>
    </source>
</evidence>
<dbReference type="eggNOG" id="ENOG502T1FT">
    <property type="taxonomic scope" value="Eukaryota"/>
</dbReference>
<evidence type="ECO:0000313" key="9">
    <source>
        <dbReference type="Proteomes" id="UP000008983"/>
    </source>
</evidence>
<dbReference type="GO" id="GO:0005737">
    <property type="term" value="C:cytoplasm"/>
    <property type="evidence" value="ECO:0007669"/>
    <property type="project" value="UniProtKB-SubCell"/>
</dbReference>
<dbReference type="EMBL" id="GL984388">
    <property type="protein sequence ID" value="EGR27074.1"/>
    <property type="molecule type" value="Genomic_DNA"/>
</dbReference>
<evidence type="ECO:0000313" key="8">
    <source>
        <dbReference type="EMBL" id="EGR27074.1"/>
    </source>
</evidence>
<keyword evidence="9" id="KW-1185">Reference proteome</keyword>